<dbReference type="Proteomes" id="UP001479436">
    <property type="component" value="Unassembled WGS sequence"/>
</dbReference>
<evidence type="ECO:0000313" key="3">
    <source>
        <dbReference type="Proteomes" id="UP001479436"/>
    </source>
</evidence>
<protein>
    <submittedName>
        <fullName evidence="2">Uncharacterized protein</fullName>
    </submittedName>
</protein>
<evidence type="ECO:0000313" key="2">
    <source>
        <dbReference type="EMBL" id="KAK9765169.1"/>
    </source>
</evidence>
<name>A0ABR2WUG1_9FUNG</name>
<comment type="caution">
    <text evidence="2">The sequence shown here is derived from an EMBL/GenBank/DDBJ whole genome shotgun (WGS) entry which is preliminary data.</text>
</comment>
<dbReference type="EMBL" id="JASJQH010000307">
    <property type="protein sequence ID" value="KAK9765169.1"/>
    <property type="molecule type" value="Genomic_DNA"/>
</dbReference>
<proteinExistence type="predicted"/>
<reference evidence="2 3" key="1">
    <citation type="submission" date="2023-04" db="EMBL/GenBank/DDBJ databases">
        <title>Genome of Basidiobolus ranarum AG-B5.</title>
        <authorList>
            <person name="Stajich J.E."/>
            <person name="Carter-House D."/>
            <person name="Gryganskyi A."/>
        </authorList>
    </citation>
    <scope>NUCLEOTIDE SEQUENCE [LARGE SCALE GENOMIC DNA]</scope>
    <source>
        <strain evidence="2 3">AG-B5</strain>
    </source>
</reference>
<evidence type="ECO:0000256" key="1">
    <source>
        <dbReference type="SAM" id="MobiDB-lite"/>
    </source>
</evidence>
<dbReference type="Gene3D" id="3.10.20.90">
    <property type="entry name" value="Phosphatidylinositol 3-kinase Catalytic Subunit, Chain A, domain 1"/>
    <property type="match status" value="1"/>
</dbReference>
<organism evidence="2 3">
    <name type="scientific">Basidiobolus ranarum</name>
    <dbReference type="NCBI Taxonomy" id="34480"/>
    <lineage>
        <taxon>Eukaryota</taxon>
        <taxon>Fungi</taxon>
        <taxon>Fungi incertae sedis</taxon>
        <taxon>Zoopagomycota</taxon>
        <taxon>Entomophthoromycotina</taxon>
        <taxon>Basidiobolomycetes</taxon>
        <taxon>Basidiobolales</taxon>
        <taxon>Basidiobolaceae</taxon>
        <taxon>Basidiobolus</taxon>
    </lineage>
</organism>
<feature type="region of interest" description="Disordered" evidence="1">
    <location>
        <begin position="1"/>
        <end position="28"/>
    </location>
</feature>
<sequence>MMIYTQRPCTSGEENQSTNEETIPNKSDGVIWIEEGSQNETISTPKVRKLPSKQHNSSSVISLVDDNDDVEFLKEIVHSTENRLNRQNAFSEHAYSDNDVTLTPPPKHHIEEDSNGGTNWQVDVEFDKIKRSLQASADSEILVPIPKYDLEPELQAIAFKCEKKYKEAKSKQNGSKVEIMVKPMSNPRVSYETDNKAFNMIRDIPLKFSMFSSDPFEKLINAYSIGKMTTPDRVILTYNEVRVFPHATPQSLGMSNQVKLGEF</sequence>
<accession>A0ABR2WUG1</accession>
<keyword evidence="3" id="KW-1185">Reference proteome</keyword>
<gene>
    <name evidence="2" type="ORF">K7432_006725</name>
</gene>
<dbReference type="CDD" id="cd01763">
    <property type="entry name" value="Ubl_SUMO_like"/>
    <property type="match status" value="1"/>
</dbReference>
<feature type="compositionally biased region" description="Polar residues" evidence="1">
    <location>
        <begin position="7"/>
        <end position="25"/>
    </location>
</feature>